<evidence type="ECO:0000256" key="4">
    <source>
        <dbReference type="ARBA" id="ARBA00032875"/>
    </source>
</evidence>
<dbReference type="OrthoDB" id="9757771at2"/>
<keyword evidence="3 8" id="KW-0436">Ligase</keyword>
<dbReference type="EMBL" id="UHDS01000001">
    <property type="protein sequence ID" value="SUM56006.1"/>
    <property type="molecule type" value="Genomic_DNA"/>
</dbReference>
<dbReference type="Proteomes" id="UP000664081">
    <property type="component" value="Unassembled WGS sequence"/>
</dbReference>
<dbReference type="InterPro" id="IPR000873">
    <property type="entry name" value="AMP-dep_synth/lig_dom"/>
</dbReference>
<feature type="domain" description="AMP-dependent synthetase/ligase" evidence="5">
    <location>
        <begin position="120"/>
        <end position="318"/>
    </location>
</feature>
<dbReference type="PANTHER" id="PTHR43201:SF5">
    <property type="entry name" value="MEDIUM-CHAIN ACYL-COA LIGASE ACSF2, MITOCHONDRIAL"/>
    <property type="match status" value="1"/>
</dbReference>
<dbReference type="SUPFAM" id="SSF56801">
    <property type="entry name" value="Acetyl-CoA synthetase-like"/>
    <property type="match status" value="1"/>
</dbReference>
<reference evidence="7" key="2">
    <citation type="submission" date="2018-03" db="EMBL/GenBank/DDBJ databases">
        <authorList>
            <person name="Keele B.F."/>
        </authorList>
    </citation>
    <scope>NUCLEOTIDE SEQUENCE</scope>
    <source>
        <strain evidence="7">SNUC 4337</strain>
    </source>
</reference>
<dbReference type="Gene3D" id="3.40.50.12780">
    <property type="entry name" value="N-terminal domain of ligase-like"/>
    <property type="match status" value="1"/>
</dbReference>
<evidence type="ECO:0000313" key="9">
    <source>
        <dbReference type="Proteomes" id="UP000240400"/>
    </source>
</evidence>
<dbReference type="RefSeq" id="WP_103373393.1">
    <property type="nucleotide sequence ID" value="NZ_BMCF01000005.1"/>
</dbReference>
<evidence type="ECO:0000313" key="7">
    <source>
        <dbReference type="EMBL" id="PTK59691.1"/>
    </source>
</evidence>
<dbReference type="Pfam" id="PF00501">
    <property type="entry name" value="AMP-binding"/>
    <property type="match status" value="1"/>
</dbReference>
<dbReference type="InterPro" id="IPR020845">
    <property type="entry name" value="AMP-binding_CS"/>
</dbReference>
<accession>A0A2T4SC09</accession>
<dbReference type="Gene3D" id="3.30.300.30">
    <property type="match status" value="1"/>
</dbReference>
<evidence type="ECO:0000256" key="3">
    <source>
        <dbReference type="ARBA" id="ARBA00022598"/>
    </source>
</evidence>
<dbReference type="PANTHER" id="PTHR43201">
    <property type="entry name" value="ACYL-COA SYNTHETASE"/>
    <property type="match status" value="1"/>
</dbReference>
<keyword evidence="11" id="KW-1185">Reference proteome</keyword>
<organism evidence="7 9">
    <name type="scientific">Staphylococcus nepalensis</name>
    <dbReference type="NCBI Taxonomy" id="214473"/>
    <lineage>
        <taxon>Bacteria</taxon>
        <taxon>Bacillati</taxon>
        <taxon>Bacillota</taxon>
        <taxon>Bacilli</taxon>
        <taxon>Bacillales</taxon>
        <taxon>Staphylococcaceae</taxon>
        <taxon>Staphylococcus</taxon>
    </lineage>
</organism>
<reference evidence="6 11" key="4">
    <citation type="submission" date="2021-03" db="EMBL/GenBank/DDBJ databases">
        <title>Staphylococci and Mammaliicocci in bats.</title>
        <authorList>
            <person name="Fountain K."/>
        </authorList>
    </citation>
    <scope>NUCLEOTIDE SEQUENCE [LARGE SCALE GENOMIC DNA]</scope>
    <source>
        <strain evidence="6 11">18_1_E_SW</strain>
    </source>
</reference>
<evidence type="ECO:0000313" key="11">
    <source>
        <dbReference type="Proteomes" id="UP000664081"/>
    </source>
</evidence>
<dbReference type="PROSITE" id="PS00455">
    <property type="entry name" value="AMP_BINDING"/>
    <property type="match status" value="1"/>
</dbReference>
<evidence type="ECO:0000313" key="6">
    <source>
        <dbReference type="EMBL" id="MBO1226694.1"/>
    </source>
</evidence>
<name>A0A2T4SC09_9STAP</name>
<reference evidence="7 9" key="1">
    <citation type="journal article" date="2016" name="Front. Microbiol.">
        <title>Comprehensive Phylogenetic Analysis of Bovine Non-aureus Staphylococci Species Based on Whole-Genome Sequencing.</title>
        <authorList>
            <person name="Naushad S."/>
            <person name="Barkema H.W."/>
            <person name="Luby C."/>
            <person name="Condas L.A."/>
            <person name="Nobrega D.B."/>
            <person name="Carson D.A."/>
            <person name="De Buck J."/>
        </authorList>
    </citation>
    <scope>NUCLEOTIDE SEQUENCE [LARGE SCALE GENOMIC DNA]</scope>
    <source>
        <strain evidence="7 9">SNUC 4337</strain>
    </source>
</reference>
<dbReference type="GO" id="GO:0006631">
    <property type="term" value="P:fatty acid metabolic process"/>
    <property type="evidence" value="ECO:0007669"/>
    <property type="project" value="TreeGrafter"/>
</dbReference>
<dbReference type="EMBL" id="JAFNLT010000003">
    <property type="protein sequence ID" value="MBO1226694.1"/>
    <property type="molecule type" value="Genomic_DNA"/>
</dbReference>
<dbReference type="GO" id="GO:0031956">
    <property type="term" value="F:medium-chain fatty acid-CoA ligase activity"/>
    <property type="evidence" value="ECO:0007669"/>
    <property type="project" value="TreeGrafter"/>
</dbReference>
<dbReference type="InterPro" id="IPR045851">
    <property type="entry name" value="AMP-bd_C_sf"/>
</dbReference>
<dbReference type="AlphaFoldDB" id="A0A2T4SC09"/>
<reference evidence="8 10" key="3">
    <citation type="submission" date="2018-06" db="EMBL/GenBank/DDBJ databases">
        <authorList>
            <consortium name="Pathogen Informatics"/>
            <person name="Doyle S."/>
        </authorList>
    </citation>
    <scope>NUCLEOTIDE SEQUENCE [LARGE SCALE GENOMIC DNA]</scope>
    <source>
        <strain evidence="8 10">NCTC13834</strain>
    </source>
</reference>
<comment type="similarity">
    <text evidence="1">Belongs to the ATP-dependent AMP-binding enzyme family.</text>
</comment>
<dbReference type="Proteomes" id="UP000240400">
    <property type="component" value="Unassembled WGS sequence"/>
</dbReference>
<dbReference type="InterPro" id="IPR042099">
    <property type="entry name" value="ANL_N_sf"/>
</dbReference>
<evidence type="ECO:0000313" key="10">
    <source>
        <dbReference type="Proteomes" id="UP000254412"/>
    </source>
</evidence>
<protein>
    <recommendedName>
        <fullName evidence="2">Putative long chain fatty acid-CoA ligase VraA</fullName>
    </recommendedName>
    <alternativeName>
        <fullName evidence="4">Acyl-CoA synthetase</fullName>
    </alternativeName>
</protein>
<evidence type="ECO:0000256" key="2">
    <source>
        <dbReference type="ARBA" id="ARBA00017625"/>
    </source>
</evidence>
<evidence type="ECO:0000313" key="8">
    <source>
        <dbReference type="EMBL" id="SUM56006.1"/>
    </source>
</evidence>
<proteinExistence type="inferred from homology"/>
<evidence type="ECO:0000259" key="5">
    <source>
        <dbReference type="Pfam" id="PF00501"/>
    </source>
</evidence>
<evidence type="ECO:0000256" key="1">
    <source>
        <dbReference type="ARBA" id="ARBA00006432"/>
    </source>
</evidence>
<dbReference type="Proteomes" id="UP000254412">
    <property type="component" value="Unassembled WGS sequence"/>
</dbReference>
<sequence>MEILEKVENQARTQPHHIALTFNAQHMTYAELENDMKIKSTLFWSIPKHSFVGLVIQNPQTTISLYLALLKRDCVPCVFDYRWTKEQINNLVEKYGIPYLMYEDHHLIHTKANNDKLDFNEDLLHIGFTSGTTGIPKAYYRGEKSWVKSFIENEQLFERAIGTIIAPGPLSHSLSLYACIYALYTGRAFIGQQYFDAENIMKNIQGRLDNIACFLVPTMIQACLSTQICIKGNHYILSTGDKLTLYHRQRVNTFFPNSDLIEFFGTSEASFISYNFNNSAPSESVGKLFQSVKMNVDQPDELGIGVLKIQSELAFSGYVEEGICYYTWIETGDFAFYDNNGYLYLRGRKHDRMIIGGRNVYPSEIENSAQQLHIFDEVIVINETHSKFGEIAVLLYTGDEEVTYKYFKSLMMQRLARYQIPSKIFKVKRMLYTQSGKIARSHMKQYYLKGEL</sequence>
<gene>
    <name evidence="8" type="primary">menE_2</name>
    <name evidence="7" type="ORF">BUZ61_04940</name>
    <name evidence="6" type="ORF">J3T88_05050</name>
    <name evidence="8" type="ORF">NCTC13834_02383</name>
</gene>
<dbReference type="EMBL" id="PZHR01000017">
    <property type="protein sequence ID" value="PTK59691.1"/>
    <property type="molecule type" value="Genomic_DNA"/>
</dbReference>